<dbReference type="AlphaFoldDB" id="A0A542TH49"/>
<dbReference type="RefSeq" id="WP_055705312.1">
    <property type="nucleotide sequence ID" value="NZ_JBPJFI010000001.1"/>
</dbReference>
<protein>
    <submittedName>
        <fullName evidence="1">Uncharacterized protein</fullName>
    </submittedName>
</protein>
<reference evidence="1 2" key="1">
    <citation type="submission" date="2019-06" db="EMBL/GenBank/DDBJ databases">
        <title>Sequencing the genomes of 1000 actinobacteria strains.</title>
        <authorList>
            <person name="Klenk H.-P."/>
        </authorList>
    </citation>
    <scope>NUCLEOTIDE SEQUENCE [LARGE SCALE GENOMIC DNA]</scope>
    <source>
        <strain evidence="1 2">DSM 41929</strain>
    </source>
</reference>
<name>A0A542TH49_9ACTN</name>
<dbReference type="Proteomes" id="UP000318103">
    <property type="component" value="Unassembled WGS sequence"/>
</dbReference>
<keyword evidence="2" id="KW-1185">Reference proteome</keyword>
<evidence type="ECO:0000313" key="2">
    <source>
        <dbReference type="Proteomes" id="UP000318103"/>
    </source>
</evidence>
<sequence>MSVAEQASDGCGMLVGVFDAPNDGWSFATAREPARFGVCEVNGVPGVEHAVGARGTLCGISARHTTHYLHLLVADAVQSCRRCRQEAEAAPTQPCVQERLHDRVLDSAPSTTRDELLAALRLGANVRLWINGRSTDLAKFYARLDELTDGADSAAEAFASAATIGLANVEHDLWRFLVVLPEDGGPPITARGPRDLR</sequence>
<accession>A0A542TH49</accession>
<proteinExistence type="predicted"/>
<dbReference type="OrthoDB" id="3361627at2"/>
<evidence type="ECO:0000313" key="1">
    <source>
        <dbReference type="EMBL" id="TQK86172.1"/>
    </source>
</evidence>
<organism evidence="1 2">
    <name type="scientific">Streptomyces puniciscabiei</name>
    <dbReference type="NCBI Taxonomy" id="164348"/>
    <lineage>
        <taxon>Bacteria</taxon>
        <taxon>Bacillati</taxon>
        <taxon>Actinomycetota</taxon>
        <taxon>Actinomycetes</taxon>
        <taxon>Kitasatosporales</taxon>
        <taxon>Streptomycetaceae</taxon>
        <taxon>Streptomyces</taxon>
    </lineage>
</organism>
<gene>
    <name evidence="1" type="ORF">FB563_6269</name>
</gene>
<comment type="caution">
    <text evidence="1">The sequence shown here is derived from an EMBL/GenBank/DDBJ whole genome shotgun (WGS) entry which is preliminary data.</text>
</comment>
<dbReference type="EMBL" id="VFNX01000002">
    <property type="protein sequence ID" value="TQK86172.1"/>
    <property type="molecule type" value="Genomic_DNA"/>
</dbReference>